<dbReference type="EMBL" id="CP002160">
    <property type="protein sequence ID" value="ADL50537.1"/>
    <property type="molecule type" value="Genomic_DNA"/>
</dbReference>
<dbReference type="Proteomes" id="UP000002730">
    <property type="component" value="Chromosome"/>
</dbReference>
<sequence length="277" mass="31895">MNEFLTLAYDRAVNFRDKYGLGNYCANQLLEILDRLEITERISVKLIRTPFNDLNLAGFIGYKHETFVIVTNTNLTLGSERFTIAHEIYHLLENRVFIKENSIIEEMIESTVSINDVKEVMANAFAAELLMPKKDICNSIDEITQNGKKPLDSMMVVRLQQKYGVDYTAIVKRLYETGKVNKQEQDKLNECVSVDGELERITKSLGYTNKLNTPSKATYLFQNDLEILKENYDNGYTSYDDLVRIFSYLGCEPEKFGYEDGIDITDDAKDFMKSLLE</sequence>
<protein>
    <recommendedName>
        <fullName evidence="1">IrrE N-terminal-like domain-containing protein</fullName>
    </recommendedName>
</protein>
<dbReference type="PANTHER" id="PTHR43236:SF1">
    <property type="entry name" value="BLL7220 PROTEIN"/>
    <property type="match status" value="1"/>
</dbReference>
<gene>
    <name evidence="2" type="ordered locus">Clocel_0767</name>
</gene>
<dbReference type="eggNOG" id="COG2856">
    <property type="taxonomic scope" value="Bacteria"/>
</dbReference>
<dbReference type="InterPro" id="IPR010359">
    <property type="entry name" value="IrrE_HExxH"/>
</dbReference>
<dbReference type="InterPro" id="IPR052345">
    <property type="entry name" value="Rad_response_metalloprotease"/>
</dbReference>
<accession>D9SSD9</accession>
<evidence type="ECO:0000313" key="2">
    <source>
        <dbReference type="EMBL" id="ADL50537.1"/>
    </source>
</evidence>
<evidence type="ECO:0000259" key="1">
    <source>
        <dbReference type="Pfam" id="PF06114"/>
    </source>
</evidence>
<feature type="domain" description="IrrE N-terminal-like" evidence="1">
    <location>
        <begin position="40"/>
        <end position="174"/>
    </location>
</feature>
<evidence type="ECO:0000313" key="3">
    <source>
        <dbReference type="Proteomes" id="UP000002730"/>
    </source>
</evidence>
<dbReference type="AlphaFoldDB" id="D9SSD9"/>
<dbReference type="PANTHER" id="PTHR43236">
    <property type="entry name" value="ANTITOXIN HIGA1"/>
    <property type="match status" value="1"/>
</dbReference>
<keyword evidence="3" id="KW-1185">Reference proteome</keyword>
<dbReference type="KEGG" id="ccb:Clocel_0767"/>
<organism evidence="2 3">
    <name type="scientific">Clostridium cellulovorans (strain ATCC 35296 / DSM 3052 / OCM 3 / 743B)</name>
    <dbReference type="NCBI Taxonomy" id="573061"/>
    <lineage>
        <taxon>Bacteria</taxon>
        <taxon>Bacillati</taxon>
        <taxon>Bacillota</taxon>
        <taxon>Clostridia</taxon>
        <taxon>Eubacteriales</taxon>
        <taxon>Clostridiaceae</taxon>
        <taxon>Clostridium</taxon>
    </lineage>
</organism>
<dbReference type="HOGENOM" id="CLU_088575_0_0_9"/>
<reference evidence="2 3" key="1">
    <citation type="submission" date="2010-08" db="EMBL/GenBank/DDBJ databases">
        <title>Complete sequence of Clostridium cellulovorans 743B.</title>
        <authorList>
            <consortium name="US DOE Joint Genome Institute"/>
            <person name="Lucas S."/>
            <person name="Copeland A."/>
            <person name="Lapidus A."/>
            <person name="Cheng J.-F."/>
            <person name="Bruce D."/>
            <person name="Goodwin L."/>
            <person name="Pitluck S."/>
            <person name="Chertkov O."/>
            <person name="Detter J.C."/>
            <person name="Han C."/>
            <person name="Tapia R."/>
            <person name="Land M."/>
            <person name="Hauser L."/>
            <person name="Chang Y.-J."/>
            <person name="Jeffries C."/>
            <person name="Kyrpides N."/>
            <person name="Ivanova N."/>
            <person name="Mikhailova N."/>
            <person name="Hemme C.L."/>
            <person name="Woyke T."/>
        </authorList>
    </citation>
    <scope>NUCLEOTIDE SEQUENCE [LARGE SCALE GENOMIC DNA]</scope>
    <source>
        <strain evidence="3">ATCC 35296 / DSM 3052 / OCM 3 / 743B</strain>
    </source>
</reference>
<dbReference type="OrthoDB" id="42613at2"/>
<dbReference type="STRING" id="573061.Clocel_0767"/>
<name>D9SSD9_CLOC7</name>
<proteinExistence type="predicted"/>
<dbReference type="Pfam" id="PF06114">
    <property type="entry name" value="Peptidase_M78"/>
    <property type="match status" value="1"/>
</dbReference>
<dbReference type="Gene3D" id="1.10.10.2910">
    <property type="match status" value="1"/>
</dbReference>